<evidence type="ECO:0000313" key="1">
    <source>
        <dbReference type="EMBL" id="EEQ48428.1"/>
    </source>
</evidence>
<name>C4V4G4_9FIRM</name>
<dbReference type="EMBL" id="ACLA01000020">
    <property type="protein sequence ID" value="EEQ48428.1"/>
    <property type="molecule type" value="Genomic_DNA"/>
</dbReference>
<sequence>MRKILGSTDKFGILHFISDSCTRQKIDAQAGEFHFISDFLGVLPSLHVVPIIIIWEECVPCAQLLFIL</sequence>
<organism evidence="1 2">
    <name type="scientific">Selenomonas flueggei ATCC 43531</name>
    <dbReference type="NCBI Taxonomy" id="638302"/>
    <lineage>
        <taxon>Bacteria</taxon>
        <taxon>Bacillati</taxon>
        <taxon>Bacillota</taxon>
        <taxon>Negativicutes</taxon>
        <taxon>Selenomonadales</taxon>
        <taxon>Selenomonadaceae</taxon>
        <taxon>Selenomonas</taxon>
    </lineage>
</organism>
<accession>C4V4G4</accession>
<dbReference type="AlphaFoldDB" id="C4V4G4"/>
<gene>
    <name evidence="1" type="ORF">HMPREF0908_1408</name>
</gene>
<keyword evidence="2" id="KW-1185">Reference proteome</keyword>
<proteinExistence type="predicted"/>
<dbReference type="Proteomes" id="UP000005309">
    <property type="component" value="Unassembled WGS sequence"/>
</dbReference>
<dbReference type="HOGENOM" id="CLU_2791614_0_0_9"/>
<reference evidence="1 2" key="1">
    <citation type="submission" date="2009-04" db="EMBL/GenBank/DDBJ databases">
        <authorList>
            <person name="Qin X."/>
            <person name="Bachman B."/>
            <person name="Battles P."/>
            <person name="Bell A."/>
            <person name="Bess C."/>
            <person name="Bickham C."/>
            <person name="Chaboub L."/>
            <person name="Chen D."/>
            <person name="Coyle M."/>
            <person name="Deiros D.R."/>
            <person name="Dinh H."/>
            <person name="Forbes L."/>
            <person name="Fowler G."/>
            <person name="Francisco L."/>
            <person name="Fu Q."/>
            <person name="Gubbala S."/>
            <person name="Hale W."/>
            <person name="Han Y."/>
            <person name="Hemphill L."/>
            <person name="Highlander S.K."/>
            <person name="Hirani K."/>
            <person name="Hogues M."/>
            <person name="Jackson L."/>
            <person name="Jakkamsetti A."/>
            <person name="Javaid M."/>
            <person name="Jiang H."/>
            <person name="Korchina V."/>
            <person name="Kovar C."/>
            <person name="Lara F."/>
            <person name="Lee S."/>
            <person name="Mata R."/>
            <person name="Mathew T."/>
            <person name="Moen C."/>
            <person name="Morales K."/>
            <person name="Munidasa M."/>
            <person name="Nazareth L."/>
            <person name="Ngo R."/>
            <person name="Nguyen L."/>
            <person name="Okwuonu G."/>
            <person name="Ongeri F."/>
            <person name="Patil S."/>
            <person name="Petrosino J."/>
            <person name="Pham C."/>
            <person name="Pham P."/>
            <person name="Pu L.-L."/>
            <person name="Puazo M."/>
            <person name="Raj R."/>
            <person name="Reid J."/>
            <person name="Rouhana J."/>
            <person name="Saada N."/>
            <person name="Shang Y."/>
            <person name="Simmons D."/>
            <person name="Thornton R."/>
            <person name="Warren J."/>
            <person name="Weissenberger G."/>
            <person name="Zhang J."/>
            <person name="Zhang L."/>
            <person name="Zhou C."/>
            <person name="Zhu D."/>
            <person name="Muzny D."/>
            <person name="Worley K."/>
            <person name="Gibbs R."/>
        </authorList>
    </citation>
    <scope>NUCLEOTIDE SEQUENCE [LARGE SCALE GENOMIC DNA]</scope>
    <source>
        <strain evidence="1 2">ATCC 43531</strain>
    </source>
</reference>
<evidence type="ECO:0000313" key="2">
    <source>
        <dbReference type="Proteomes" id="UP000005309"/>
    </source>
</evidence>
<dbReference type="STRING" id="638302.HMPREF0908_1408"/>
<comment type="caution">
    <text evidence="1">The sequence shown here is derived from an EMBL/GenBank/DDBJ whole genome shotgun (WGS) entry which is preliminary data.</text>
</comment>
<protein>
    <submittedName>
        <fullName evidence="1">Uncharacterized protein</fullName>
    </submittedName>
</protein>